<evidence type="ECO:0000256" key="5">
    <source>
        <dbReference type="ARBA" id="ARBA00022741"/>
    </source>
</evidence>
<dbReference type="EMBL" id="JBGQPK010000012">
    <property type="protein sequence ID" value="MFL2028875.1"/>
    <property type="molecule type" value="Genomic_DNA"/>
</dbReference>
<evidence type="ECO:0000259" key="10">
    <source>
        <dbReference type="Pfam" id="PF04262"/>
    </source>
</evidence>
<evidence type="ECO:0000256" key="4">
    <source>
        <dbReference type="ARBA" id="ARBA00022684"/>
    </source>
</evidence>
<dbReference type="SUPFAM" id="SSF55931">
    <property type="entry name" value="Glutamine synthetase/guanido kinase"/>
    <property type="match status" value="1"/>
</dbReference>
<dbReference type="EC" id="6.3.2.2" evidence="2 9"/>
<dbReference type="PANTHER" id="PTHR38761:SF1">
    <property type="entry name" value="GLUTAMATE--CYSTEINE LIGASE"/>
    <property type="match status" value="1"/>
</dbReference>
<keyword evidence="4 8" id="KW-0317">Glutathione biosynthesis</keyword>
<evidence type="ECO:0000256" key="6">
    <source>
        <dbReference type="ARBA" id="ARBA00022840"/>
    </source>
</evidence>
<dbReference type="RefSeq" id="WP_125549601.1">
    <property type="nucleotide sequence ID" value="NZ_JBGQPK010000012.1"/>
</dbReference>
<keyword evidence="6" id="KW-0067">ATP-binding</keyword>
<dbReference type="InterPro" id="IPR007370">
    <property type="entry name" value="Glu_cys_ligase"/>
</dbReference>
<dbReference type="Pfam" id="PF04262">
    <property type="entry name" value="Glu_cys_ligase"/>
    <property type="match status" value="2"/>
</dbReference>
<dbReference type="PANTHER" id="PTHR38761">
    <property type="entry name" value="GLUTAMATE--CYSTEINE LIGASE"/>
    <property type="match status" value="1"/>
</dbReference>
<keyword evidence="12" id="KW-1185">Reference proteome</keyword>
<keyword evidence="3 8" id="KW-0436">Ligase</keyword>
<evidence type="ECO:0000256" key="3">
    <source>
        <dbReference type="ARBA" id="ARBA00022598"/>
    </source>
</evidence>
<evidence type="ECO:0000256" key="7">
    <source>
        <dbReference type="ARBA" id="ARBA00048819"/>
    </source>
</evidence>
<accession>A0ABW8UC48</accession>
<feature type="domain" description="Glutamate--cysteine ligase" evidence="10">
    <location>
        <begin position="246"/>
        <end position="310"/>
    </location>
</feature>
<evidence type="ECO:0000256" key="8">
    <source>
        <dbReference type="RuleBase" id="RU003544"/>
    </source>
</evidence>
<proteinExistence type="inferred from homology"/>
<dbReference type="Gene3D" id="3.30.590.20">
    <property type="match status" value="1"/>
</dbReference>
<evidence type="ECO:0000256" key="1">
    <source>
        <dbReference type="ARBA" id="ARBA00005006"/>
    </source>
</evidence>
<evidence type="ECO:0000256" key="9">
    <source>
        <dbReference type="RuleBase" id="RU004391"/>
    </source>
</evidence>
<dbReference type="InterPro" id="IPR014746">
    <property type="entry name" value="Gln_synth/guanido_kin_cat_dom"/>
</dbReference>
<keyword evidence="5" id="KW-0547">Nucleotide-binding</keyword>
<comment type="caution">
    <text evidence="11">The sequence shown here is derived from an EMBL/GenBank/DDBJ whole genome shotgun (WGS) entry which is preliminary data.</text>
</comment>
<feature type="domain" description="Glutamate--cysteine ligase" evidence="10">
    <location>
        <begin position="4"/>
        <end position="240"/>
    </location>
</feature>
<protein>
    <recommendedName>
        <fullName evidence="2 9">Glutamate--cysteine ligase</fullName>
        <ecNumber evidence="2 9">6.3.2.2</ecNumber>
    </recommendedName>
</protein>
<reference evidence="11 12" key="1">
    <citation type="submission" date="2024-08" db="EMBL/GenBank/DDBJ databases">
        <authorList>
            <person name="Arias E."/>
        </authorList>
    </citation>
    <scope>NUCLEOTIDE SEQUENCE [LARGE SCALE GENOMIC DNA]</scope>
    <source>
        <strain evidence="11 12">FAM 25317</strain>
    </source>
</reference>
<comment type="pathway">
    <text evidence="1 9">Sulfur metabolism; glutathione biosynthesis; glutathione from L-cysteine and L-glutamate: step 1/2.</text>
</comment>
<comment type="catalytic activity">
    <reaction evidence="7 9">
        <text>L-cysteine + L-glutamate + ATP = gamma-L-glutamyl-L-cysteine + ADP + phosphate + H(+)</text>
        <dbReference type="Rhea" id="RHEA:13285"/>
        <dbReference type="ChEBI" id="CHEBI:15378"/>
        <dbReference type="ChEBI" id="CHEBI:29985"/>
        <dbReference type="ChEBI" id="CHEBI:30616"/>
        <dbReference type="ChEBI" id="CHEBI:35235"/>
        <dbReference type="ChEBI" id="CHEBI:43474"/>
        <dbReference type="ChEBI" id="CHEBI:58173"/>
        <dbReference type="ChEBI" id="CHEBI:456216"/>
        <dbReference type="EC" id="6.3.2.2"/>
    </reaction>
</comment>
<organism evidence="11 12">
    <name type="scientific">Loigolactobacillus zhaoyuanensis</name>
    <dbReference type="NCBI Taxonomy" id="2486017"/>
    <lineage>
        <taxon>Bacteria</taxon>
        <taxon>Bacillati</taxon>
        <taxon>Bacillota</taxon>
        <taxon>Bacilli</taxon>
        <taxon>Lactobacillales</taxon>
        <taxon>Lactobacillaceae</taxon>
        <taxon>Loigolactobacillus</taxon>
    </lineage>
</organism>
<comment type="similarity">
    <text evidence="8">Belongs to the glutamate--cysteine ligase type 1 family.</text>
</comment>
<gene>
    <name evidence="11" type="ORF">ACEN34_04505</name>
</gene>
<dbReference type="InterPro" id="IPR006334">
    <property type="entry name" value="Glut_cys_ligase"/>
</dbReference>
<evidence type="ECO:0000313" key="11">
    <source>
        <dbReference type="EMBL" id="MFL2028875.1"/>
    </source>
</evidence>
<dbReference type="Proteomes" id="UP001625389">
    <property type="component" value="Unassembled WGS sequence"/>
</dbReference>
<sequence length="478" mass="53991">MSNLLTNPQQIALLQQSQLGVEVEEHRITQAGRLSRAAHPANLGSRSFHPYFQSDFAETQAELVTDPHSSITALSNQLETLQIIFTQSLQPGELIWPLSLPPTVNKADLDFIATHFERPAKQKYRDYLLQKYGIQHEITTGAHVSFSLPQELLANKNIVQRNELYFHIVQNFILSRWLLTYLFGATPQATPNYFTALPAVLQQPVRSIRNSLYGFTNTASERIPYTSLAAHLNAINTAINAGDFYSTHEFYGPVRLKNQAQLSDYLDKGIDYLEFRIFDLDPFSCNGISQTTLRFFKVFLSYLAVKPLPTDLAAALTAAQLKNQQVACEVPQNSSAFTAEMQLWLQQLQKFSKSWPADYQKAVATIANRATHPELTPSAQIIQATTHRSLIDFARKQARAYQRQRWQYPLPEAVGLTIEQRELLIAAYRRGLRVKHDKNTILLCDNQQTEVLQALKLTGLSADAKLAQLFPNSTQKSS</sequence>
<evidence type="ECO:0000256" key="2">
    <source>
        <dbReference type="ARBA" id="ARBA00012220"/>
    </source>
</evidence>
<name>A0ABW8UC48_9LACO</name>
<evidence type="ECO:0000313" key="12">
    <source>
        <dbReference type="Proteomes" id="UP001625389"/>
    </source>
</evidence>